<evidence type="ECO:0000256" key="1">
    <source>
        <dbReference type="SAM" id="Phobius"/>
    </source>
</evidence>
<dbReference type="AlphaFoldDB" id="A0A811LIF9"/>
<evidence type="ECO:0000313" key="2">
    <source>
        <dbReference type="EMBL" id="CAD5227914.1"/>
    </source>
</evidence>
<keyword evidence="1" id="KW-1133">Transmembrane helix</keyword>
<proteinExistence type="predicted"/>
<sequence>MLQNVTAQQLSVECNPNVVHNVCTHYDFYSTHREPFCCPYEPSVCCYRVPTVILLSLFAGCGLAIVFLFGWISTCCANCCARRQTK</sequence>
<accession>A0A811LIF9</accession>
<evidence type="ECO:0000313" key="3">
    <source>
        <dbReference type="Proteomes" id="UP000614601"/>
    </source>
</evidence>
<dbReference type="Proteomes" id="UP000783686">
    <property type="component" value="Unassembled WGS sequence"/>
</dbReference>
<feature type="transmembrane region" description="Helical" evidence="1">
    <location>
        <begin position="52"/>
        <end position="72"/>
    </location>
</feature>
<keyword evidence="1" id="KW-0812">Transmembrane</keyword>
<dbReference type="EMBL" id="CAJFDH010000006">
    <property type="protein sequence ID" value="CAD5227914.1"/>
    <property type="molecule type" value="Genomic_DNA"/>
</dbReference>
<name>A0A811LIF9_9BILA</name>
<dbReference type="Proteomes" id="UP000614601">
    <property type="component" value="Unassembled WGS sequence"/>
</dbReference>
<keyword evidence="3" id="KW-1185">Reference proteome</keyword>
<organism evidence="2 3">
    <name type="scientific">Bursaphelenchus okinawaensis</name>
    <dbReference type="NCBI Taxonomy" id="465554"/>
    <lineage>
        <taxon>Eukaryota</taxon>
        <taxon>Metazoa</taxon>
        <taxon>Ecdysozoa</taxon>
        <taxon>Nematoda</taxon>
        <taxon>Chromadorea</taxon>
        <taxon>Rhabditida</taxon>
        <taxon>Tylenchina</taxon>
        <taxon>Tylenchomorpha</taxon>
        <taxon>Aphelenchoidea</taxon>
        <taxon>Aphelenchoididae</taxon>
        <taxon>Bursaphelenchus</taxon>
    </lineage>
</organism>
<dbReference type="EMBL" id="CAJFCW020000006">
    <property type="protein sequence ID" value="CAG9123829.1"/>
    <property type="molecule type" value="Genomic_DNA"/>
</dbReference>
<protein>
    <submittedName>
        <fullName evidence="2">Uncharacterized protein</fullName>
    </submittedName>
</protein>
<reference evidence="2" key="1">
    <citation type="submission" date="2020-09" db="EMBL/GenBank/DDBJ databases">
        <authorList>
            <person name="Kikuchi T."/>
        </authorList>
    </citation>
    <scope>NUCLEOTIDE SEQUENCE</scope>
    <source>
        <strain evidence="2">SH1</strain>
    </source>
</reference>
<keyword evidence="1" id="KW-0472">Membrane</keyword>
<comment type="caution">
    <text evidence="2">The sequence shown here is derived from an EMBL/GenBank/DDBJ whole genome shotgun (WGS) entry which is preliminary data.</text>
</comment>
<gene>
    <name evidence="2" type="ORF">BOKJ2_LOCUS12411</name>
</gene>